<organism evidence="1 2">
    <name type="scientific">Strongyloides papillosus</name>
    <name type="common">Intestinal threadworm</name>
    <dbReference type="NCBI Taxonomy" id="174720"/>
    <lineage>
        <taxon>Eukaryota</taxon>
        <taxon>Metazoa</taxon>
        <taxon>Ecdysozoa</taxon>
        <taxon>Nematoda</taxon>
        <taxon>Chromadorea</taxon>
        <taxon>Rhabditida</taxon>
        <taxon>Tylenchina</taxon>
        <taxon>Panagrolaimomorpha</taxon>
        <taxon>Strongyloidoidea</taxon>
        <taxon>Strongyloididae</taxon>
        <taxon>Strongyloides</taxon>
    </lineage>
</organism>
<name>A0A0N5BKI7_STREA</name>
<sequence length="267" mass="31218">MDRPKVNSLEIYYDEIKISRVDFRLMHAGEIVESKKSVEFSSEDEYDIFLNNIDLTAIKELRLENLSNEEYISVRYGNNPDGGFYTYDFFVGLADGKLEWIYLSTRVKSSGGYGIINDGNLLRNESLRELRLFRRNGPRSVIKGIIAGILIGNPMSNNWHNYVLTCPPLDMEITNHLFEHGIFNPENACSRKPFKLLFNEVYKFSGIRKKFYREIFDIVKFDNYLVKKNTRYEFSIKSSMKCSKCGVKHENSIIYKIRSKQLYIQSL</sequence>
<protein>
    <submittedName>
        <fullName evidence="2">PLAT domain-containing protein</fullName>
    </submittedName>
</protein>
<evidence type="ECO:0000313" key="1">
    <source>
        <dbReference type="Proteomes" id="UP000046392"/>
    </source>
</evidence>
<accession>A0A0N5BKI7</accession>
<dbReference type="WBParaSite" id="SPAL_0000644300.1">
    <property type="protein sequence ID" value="SPAL_0000644300.1"/>
    <property type="gene ID" value="SPAL_0000644300"/>
</dbReference>
<keyword evidence="1" id="KW-1185">Reference proteome</keyword>
<dbReference type="Proteomes" id="UP000046392">
    <property type="component" value="Unplaced"/>
</dbReference>
<reference evidence="2" key="1">
    <citation type="submission" date="2017-02" db="UniProtKB">
        <authorList>
            <consortium name="WormBaseParasite"/>
        </authorList>
    </citation>
    <scope>IDENTIFICATION</scope>
</reference>
<dbReference type="AlphaFoldDB" id="A0A0N5BKI7"/>
<proteinExistence type="predicted"/>
<evidence type="ECO:0000313" key="2">
    <source>
        <dbReference type="WBParaSite" id="SPAL_0000644300.1"/>
    </source>
</evidence>